<gene>
    <name evidence="8" type="ORF">MPLG2_0445</name>
</gene>
<evidence type="ECO:0000256" key="3">
    <source>
        <dbReference type="ARBA" id="ARBA00022630"/>
    </source>
</evidence>
<dbReference type="GO" id="GO:0016491">
    <property type="term" value="F:oxidoreductase activity"/>
    <property type="evidence" value="ECO:0007669"/>
    <property type="project" value="UniProtKB-KW"/>
</dbReference>
<dbReference type="SUPFAM" id="SSF52821">
    <property type="entry name" value="Rhodanese/Cell cycle control phosphatase"/>
    <property type="match status" value="1"/>
</dbReference>
<organism evidence="8 9">
    <name type="scientific">Micropruina glycogenica</name>
    <dbReference type="NCBI Taxonomy" id="75385"/>
    <lineage>
        <taxon>Bacteria</taxon>
        <taxon>Bacillati</taxon>
        <taxon>Actinomycetota</taxon>
        <taxon>Actinomycetes</taxon>
        <taxon>Propionibacteriales</taxon>
        <taxon>Nocardioidaceae</taxon>
        <taxon>Micropruina</taxon>
    </lineage>
</organism>
<dbReference type="PRINTS" id="PR00411">
    <property type="entry name" value="PNDRDTASEI"/>
</dbReference>
<comment type="similarity">
    <text evidence="2">Belongs to the class-III pyridine nucleotide-disulfide oxidoreductase family.</text>
</comment>
<dbReference type="KEGG" id="mgg:MPLG2_0445"/>
<accession>A0A2N9JBF7</accession>
<sequence length="540" mass="56359">MKTVIIGGVAGGMSAATRLRRLDENAQIVVLERSGHVSFANCGLPYYIGDVITDRDALLLQTPSSLKARFGIDVRVNSEALSIDRGAKSVAVRNVATGEQYSLNYDSLILAPGAAPFVPPIPGVERALTLRNIADTDEMAAAVDAALARPEPTAVIMGGGFIGVELAENLTERGLKVTIVELADQLLAPLDVEMAALVEKHLVKQGVGVITGASVTEVCADSVALSTGVVLPADLVVAAIGVRPETGLAEAAGLELGERGGILVDDHQRTSDPSIFAVGDAVVKRDVISGAEALVPLAGPANRHGRLVADVIAGRTVAAKPVLGTAIVGAFGLAAAATGWTEKRARAAGRKVRVIHTHPANHAGYYPGAEGMSLKLVIDAETDAILGAQGVGGTGVDKRIDVIATAMRGGLTASDLADLELAYAPQFGSAKDPVNMLGFIAENMRDGLSETVQWHEVENEVGEGVQLIDVRTPAEYARGTVDGAVNIPVDDLRERIGEVAQDVIVHCQVGLRGYLAARTLAQHGRRVRNLDGGYRTWARI</sequence>
<evidence type="ECO:0000259" key="7">
    <source>
        <dbReference type="PROSITE" id="PS50206"/>
    </source>
</evidence>
<name>A0A2N9JBF7_9ACTN</name>
<dbReference type="PANTHER" id="PTHR43429:SF1">
    <property type="entry name" value="NAD(P)H SULFUR OXIDOREDUCTASE (COA-DEPENDENT)"/>
    <property type="match status" value="1"/>
</dbReference>
<dbReference type="InterPro" id="IPR001763">
    <property type="entry name" value="Rhodanese-like_dom"/>
</dbReference>
<keyword evidence="9" id="KW-1185">Reference proteome</keyword>
<dbReference type="InterPro" id="IPR016156">
    <property type="entry name" value="FAD/NAD-linked_Rdtase_dimer_sf"/>
</dbReference>
<dbReference type="InterPro" id="IPR004099">
    <property type="entry name" value="Pyr_nucl-diS_OxRdtase_dimer"/>
</dbReference>
<evidence type="ECO:0000256" key="5">
    <source>
        <dbReference type="ARBA" id="ARBA00023002"/>
    </source>
</evidence>
<dbReference type="CDD" id="cd01524">
    <property type="entry name" value="RHOD_Pyr_redox"/>
    <property type="match status" value="1"/>
</dbReference>
<dbReference type="Pfam" id="PF07992">
    <property type="entry name" value="Pyr_redox_2"/>
    <property type="match status" value="1"/>
</dbReference>
<feature type="domain" description="Rhodanese" evidence="7">
    <location>
        <begin position="461"/>
        <end position="539"/>
    </location>
</feature>
<reference evidence="8 9" key="1">
    <citation type="submission" date="2018-02" db="EMBL/GenBank/DDBJ databases">
        <authorList>
            <person name="Cohen D.B."/>
            <person name="Kent A.D."/>
        </authorList>
    </citation>
    <scope>NUCLEOTIDE SEQUENCE [LARGE SCALE GENOMIC DNA]</scope>
    <source>
        <strain evidence="8">1</strain>
    </source>
</reference>
<evidence type="ECO:0000256" key="4">
    <source>
        <dbReference type="ARBA" id="ARBA00022827"/>
    </source>
</evidence>
<proteinExistence type="inferred from homology"/>
<dbReference type="EMBL" id="LT985188">
    <property type="protein sequence ID" value="SPD85481.1"/>
    <property type="molecule type" value="Genomic_DNA"/>
</dbReference>
<dbReference type="Gene3D" id="3.50.50.60">
    <property type="entry name" value="FAD/NAD(P)-binding domain"/>
    <property type="match status" value="2"/>
</dbReference>
<protein>
    <submittedName>
        <fullName evidence="8">Pyridine nucleotide-disulphide oxidoreductase family protein</fullName>
    </submittedName>
</protein>
<dbReference type="SUPFAM" id="SSF55424">
    <property type="entry name" value="FAD/NAD-linked reductases, dimerisation (C-terminal) domain"/>
    <property type="match status" value="1"/>
</dbReference>
<dbReference type="SMART" id="SM00450">
    <property type="entry name" value="RHOD"/>
    <property type="match status" value="1"/>
</dbReference>
<dbReference type="Pfam" id="PF02852">
    <property type="entry name" value="Pyr_redox_dim"/>
    <property type="match status" value="1"/>
</dbReference>
<dbReference type="PRINTS" id="PR00368">
    <property type="entry name" value="FADPNR"/>
</dbReference>
<keyword evidence="4" id="KW-0274">FAD</keyword>
<dbReference type="Pfam" id="PF00581">
    <property type="entry name" value="Rhodanese"/>
    <property type="match status" value="1"/>
</dbReference>
<keyword evidence="3" id="KW-0285">Flavoprotein</keyword>
<comment type="cofactor">
    <cofactor evidence="1">
        <name>FAD</name>
        <dbReference type="ChEBI" id="CHEBI:57692"/>
    </cofactor>
</comment>
<dbReference type="OrthoDB" id="9802028at2"/>
<evidence type="ECO:0000313" key="8">
    <source>
        <dbReference type="EMBL" id="SPD85481.1"/>
    </source>
</evidence>
<evidence type="ECO:0000256" key="2">
    <source>
        <dbReference type="ARBA" id="ARBA00009130"/>
    </source>
</evidence>
<dbReference type="AlphaFoldDB" id="A0A2N9JBF7"/>
<evidence type="ECO:0000313" key="9">
    <source>
        <dbReference type="Proteomes" id="UP000238164"/>
    </source>
</evidence>
<dbReference type="RefSeq" id="WP_105184705.1">
    <property type="nucleotide sequence ID" value="NZ_BAAAGO010000043.1"/>
</dbReference>
<dbReference type="PROSITE" id="PS50206">
    <property type="entry name" value="RHODANESE_3"/>
    <property type="match status" value="1"/>
</dbReference>
<keyword evidence="5" id="KW-0560">Oxidoreductase</keyword>
<evidence type="ECO:0000256" key="1">
    <source>
        <dbReference type="ARBA" id="ARBA00001974"/>
    </source>
</evidence>
<dbReference type="InterPro" id="IPR050260">
    <property type="entry name" value="FAD-bd_OxRdtase"/>
</dbReference>
<evidence type="ECO:0000256" key="6">
    <source>
        <dbReference type="ARBA" id="ARBA00023284"/>
    </source>
</evidence>
<dbReference type="PANTHER" id="PTHR43429">
    <property type="entry name" value="PYRIDINE NUCLEOTIDE-DISULFIDE OXIDOREDUCTASE DOMAIN-CONTAINING"/>
    <property type="match status" value="1"/>
</dbReference>
<keyword evidence="6" id="KW-0676">Redox-active center</keyword>
<dbReference type="InterPro" id="IPR036873">
    <property type="entry name" value="Rhodanese-like_dom_sf"/>
</dbReference>
<dbReference type="InterPro" id="IPR023753">
    <property type="entry name" value="FAD/NAD-binding_dom"/>
</dbReference>
<dbReference type="Gene3D" id="3.40.250.10">
    <property type="entry name" value="Rhodanese-like domain"/>
    <property type="match status" value="1"/>
</dbReference>
<dbReference type="InterPro" id="IPR036188">
    <property type="entry name" value="FAD/NAD-bd_sf"/>
</dbReference>
<dbReference type="SUPFAM" id="SSF51905">
    <property type="entry name" value="FAD/NAD(P)-binding domain"/>
    <property type="match status" value="1"/>
</dbReference>
<dbReference type="Proteomes" id="UP000238164">
    <property type="component" value="Chromosome 1"/>
</dbReference>